<dbReference type="Gene3D" id="3.40.720.10">
    <property type="entry name" value="Alkaline Phosphatase, subunit A"/>
    <property type="match status" value="1"/>
</dbReference>
<dbReference type="Proteomes" id="UP000321532">
    <property type="component" value="Unassembled WGS sequence"/>
</dbReference>
<feature type="chain" id="PRO_5021720426" description="Sulfatase N-terminal domain-containing protein" evidence="1">
    <location>
        <begin position="23"/>
        <end position="373"/>
    </location>
</feature>
<dbReference type="SUPFAM" id="SSF53649">
    <property type="entry name" value="Alkaline phosphatase-like"/>
    <property type="match status" value="1"/>
</dbReference>
<accession>A0A512B1F0</accession>
<dbReference type="InterPro" id="IPR017850">
    <property type="entry name" value="Alkaline_phosphatase_core_sf"/>
</dbReference>
<sequence>MRFRILFSFLLLSIFNHLNAFAQQKLKTENVILITLDGLRWRELFTGADADLIRDKDYVDDRDALKTLYWDEDPQVRRQKLLPFIWSTLATQGQLYGNRHHQNLVNLRNQHRFSYPGYNEILTGFADDERINSNDKNDNPNRTVLEFINEQKGFRKKVAAFGSWDVFPFIINAKRSGLPVNAGFASVEGPQLTDREKFLNQLQTQIPSPWGSVRLDAFTHHYALEYLKKNSPRVMYIAYGETDDFAHDGHYDAYLKSAHQTDAFIKDLWTWLQRSPRYKNKTTLLITTDHGRGNGNGSWRNHGANVAEADQTWFMVMGPDTPAFGEMKQPQQHYTNQLAKTLAAFLGINYMADRPVGEVINGVIPTQTISANK</sequence>
<keyword evidence="1" id="KW-0732">Signal</keyword>
<feature type="domain" description="Sulfatase N-terminal" evidence="2">
    <location>
        <begin position="242"/>
        <end position="347"/>
    </location>
</feature>
<reference evidence="3 4" key="1">
    <citation type="submission" date="2019-07" db="EMBL/GenBank/DDBJ databases">
        <title>Whole genome shotgun sequence of Adhaeribacter aerolatus NBRC 106133.</title>
        <authorList>
            <person name="Hosoyama A."/>
            <person name="Uohara A."/>
            <person name="Ohji S."/>
            <person name="Ichikawa N."/>
        </authorList>
    </citation>
    <scope>NUCLEOTIDE SEQUENCE [LARGE SCALE GENOMIC DNA]</scope>
    <source>
        <strain evidence="3 4">NBRC 106133</strain>
    </source>
</reference>
<dbReference type="OrthoDB" id="9791578at2"/>
<organism evidence="3 4">
    <name type="scientific">Adhaeribacter aerolatus</name>
    <dbReference type="NCBI Taxonomy" id="670289"/>
    <lineage>
        <taxon>Bacteria</taxon>
        <taxon>Pseudomonadati</taxon>
        <taxon>Bacteroidota</taxon>
        <taxon>Cytophagia</taxon>
        <taxon>Cytophagales</taxon>
        <taxon>Hymenobacteraceae</taxon>
        <taxon>Adhaeribacter</taxon>
    </lineage>
</organism>
<evidence type="ECO:0000313" key="3">
    <source>
        <dbReference type="EMBL" id="GEO05776.1"/>
    </source>
</evidence>
<comment type="caution">
    <text evidence="3">The sequence shown here is derived from an EMBL/GenBank/DDBJ whole genome shotgun (WGS) entry which is preliminary data.</text>
</comment>
<evidence type="ECO:0000256" key="1">
    <source>
        <dbReference type="SAM" id="SignalP"/>
    </source>
</evidence>
<proteinExistence type="predicted"/>
<dbReference type="AlphaFoldDB" id="A0A512B1F0"/>
<keyword evidence="4" id="KW-1185">Reference proteome</keyword>
<feature type="signal peptide" evidence="1">
    <location>
        <begin position="1"/>
        <end position="22"/>
    </location>
</feature>
<evidence type="ECO:0000259" key="2">
    <source>
        <dbReference type="Pfam" id="PF00884"/>
    </source>
</evidence>
<dbReference type="EMBL" id="BJYS01000027">
    <property type="protein sequence ID" value="GEO05776.1"/>
    <property type="molecule type" value="Genomic_DNA"/>
</dbReference>
<protein>
    <recommendedName>
        <fullName evidence="2">Sulfatase N-terminal domain-containing protein</fullName>
    </recommendedName>
</protein>
<name>A0A512B1F0_9BACT</name>
<dbReference type="RefSeq" id="WP_146900495.1">
    <property type="nucleotide sequence ID" value="NZ_BJYS01000027.1"/>
</dbReference>
<evidence type="ECO:0000313" key="4">
    <source>
        <dbReference type="Proteomes" id="UP000321532"/>
    </source>
</evidence>
<dbReference type="Pfam" id="PF00884">
    <property type="entry name" value="Sulfatase"/>
    <property type="match status" value="1"/>
</dbReference>
<gene>
    <name evidence="3" type="ORF">AAE02nite_34400</name>
</gene>
<dbReference type="InterPro" id="IPR000917">
    <property type="entry name" value="Sulfatase_N"/>
</dbReference>